<organism evidence="1 2">
    <name type="scientific">Halorubrum saccharovorum</name>
    <dbReference type="NCBI Taxonomy" id="2248"/>
    <lineage>
        <taxon>Archaea</taxon>
        <taxon>Methanobacteriati</taxon>
        <taxon>Methanobacteriota</taxon>
        <taxon>Stenosarchaea group</taxon>
        <taxon>Halobacteria</taxon>
        <taxon>Halobacteriales</taxon>
        <taxon>Haloferacaceae</taxon>
        <taxon>Halorubrum</taxon>
    </lineage>
</organism>
<accession>A0A081EV82</accession>
<gene>
    <name evidence="1" type="ORF">FK85_03675</name>
</gene>
<name>A0A081EV82_9EURY</name>
<reference evidence="1 2" key="1">
    <citation type="journal article" date="2015" name="Genome Announc.">
        <title>Draft genome sequence of a Halorubrum H3 strain isolated from the burlinskoye salt lake (Altai Krai, Russia).</title>
        <authorList>
            <person name="Rozanov A.S."/>
            <person name="Bryanskaya A.V."/>
            <person name="Malup T.K."/>
            <person name="Kotenko A.V."/>
            <person name="Peltek S.E."/>
        </authorList>
    </citation>
    <scope>NUCLEOTIDE SEQUENCE [LARGE SCALE GENOMIC DNA]</scope>
    <source>
        <strain evidence="1 2">H3</strain>
    </source>
</reference>
<dbReference type="RefSeq" id="WP_050024314.1">
    <property type="nucleotide sequence ID" value="NZ_JNFH02000018.1"/>
</dbReference>
<dbReference type="EMBL" id="JNFH02000018">
    <property type="protein sequence ID" value="KDS91320.1"/>
    <property type="molecule type" value="Genomic_DNA"/>
</dbReference>
<dbReference type="Proteomes" id="UP000053331">
    <property type="component" value="Unassembled WGS sequence"/>
</dbReference>
<evidence type="ECO:0000313" key="2">
    <source>
        <dbReference type="Proteomes" id="UP000053331"/>
    </source>
</evidence>
<dbReference type="Pfam" id="PF24336">
    <property type="entry name" value="DUF7504"/>
    <property type="match status" value="1"/>
</dbReference>
<evidence type="ECO:0000313" key="1">
    <source>
        <dbReference type="EMBL" id="KDS91320.1"/>
    </source>
</evidence>
<proteinExistence type="predicted"/>
<dbReference type="InterPro" id="IPR055927">
    <property type="entry name" value="DUF7504"/>
</dbReference>
<dbReference type="AlphaFoldDB" id="A0A081EV82"/>
<keyword evidence="2" id="KW-1185">Reference proteome</keyword>
<comment type="caution">
    <text evidence="1">The sequence shown here is derived from an EMBL/GenBank/DDBJ whole genome shotgun (WGS) entry which is preliminary data.</text>
</comment>
<dbReference type="OrthoDB" id="109251at2157"/>
<protein>
    <submittedName>
        <fullName evidence="1">Uncharacterized protein</fullName>
    </submittedName>
</protein>
<sequence>MMARWGCDRCGFVAWTPDRASMREVTGSHLLAHHSEAVSRSDFRTTWDCPYCATAKTAYDTDDAVEEFKTHLHEHVADRIEEGVHVGERVSWDGTVQVAAPVDSADADALRAHFHDGGDLVIAVTASPERTVRLLHDELEAWPRRTVVVSTEAYPFEKAPDLDFSEIPIEVVELDPRLGPDELGETVSRIIDANRVAGDVISLEVSVFHEIVRSFDLQTACDFVRMLSARLDDDGGVLQLYVDADADPNVSTVLNFLDDEIDLKVAAEDGRFVRRG</sequence>